<dbReference type="Proteomes" id="UP001221757">
    <property type="component" value="Unassembled WGS sequence"/>
</dbReference>
<organism evidence="2 3">
    <name type="scientific">Mycena rosella</name>
    <name type="common">Pink bonnet</name>
    <name type="synonym">Agaricus rosellus</name>
    <dbReference type="NCBI Taxonomy" id="1033263"/>
    <lineage>
        <taxon>Eukaryota</taxon>
        <taxon>Fungi</taxon>
        <taxon>Dikarya</taxon>
        <taxon>Basidiomycota</taxon>
        <taxon>Agaricomycotina</taxon>
        <taxon>Agaricomycetes</taxon>
        <taxon>Agaricomycetidae</taxon>
        <taxon>Agaricales</taxon>
        <taxon>Marasmiineae</taxon>
        <taxon>Mycenaceae</taxon>
        <taxon>Mycena</taxon>
    </lineage>
</organism>
<accession>A0AAD7GNR7</accession>
<evidence type="ECO:0000313" key="2">
    <source>
        <dbReference type="EMBL" id="KAJ7699644.1"/>
    </source>
</evidence>
<dbReference type="EMBL" id="JARKIE010000022">
    <property type="protein sequence ID" value="KAJ7699644.1"/>
    <property type="molecule type" value="Genomic_DNA"/>
</dbReference>
<keyword evidence="3" id="KW-1185">Reference proteome</keyword>
<sequence>MLSTIFVLALSALSMVDASSTKSSSDACGVGLANCNPPLKPLGLYQIYQPARGVYLYKYVLNANPGGEGPLQVQKPSGHENYLPMWWVREVGKDRFNLEPYGSPGVHAAAHFPSPFDAPGSNLVFASLTSYPLVSTWAIESAGNELWTIKVPNYNAVWKSNSTMISLEPADGTPDEHWELQYYGGP</sequence>
<evidence type="ECO:0000256" key="1">
    <source>
        <dbReference type="SAM" id="SignalP"/>
    </source>
</evidence>
<evidence type="ECO:0000313" key="3">
    <source>
        <dbReference type="Proteomes" id="UP001221757"/>
    </source>
</evidence>
<protein>
    <submittedName>
        <fullName evidence="2">Uncharacterized protein</fullName>
    </submittedName>
</protein>
<feature type="signal peptide" evidence="1">
    <location>
        <begin position="1"/>
        <end position="18"/>
    </location>
</feature>
<dbReference type="AlphaFoldDB" id="A0AAD7GNR7"/>
<proteinExistence type="predicted"/>
<feature type="chain" id="PRO_5042210925" evidence="1">
    <location>
        <begin position="19"/>
        <end position="186"/>
    </location>
</feature>
<gene>
    <name evidence="2" type="ORF">B0H17DRAFT_1196255</name>
</gene>
<keyword evidence="1" id="KW-0732">Signal</keyword>
<name>A0AAD7GNR7_MYCRO</name>
<comment type="caution">
    <text evidence="2">The sequence shown here is derived from an EMBL/GenBank/DDBJ whole genome shotgun (WGS) entry which is preliminary data.</text>
</comment>
<reference evidence="2" key="1">
    <citation type="submission" date="2023-03" db="EMBL/GenBank/DDBJ databases">
        <title>Massive genome expansion in bonnet fungi (Mycena s.s.) driven by repeated elements and novel gene families across ecological guilds.</title>
        <authorList>
            <consortium name="Lawrence Berkeley National Laboratory"/>
            <person name="Harder C.B."/>
            <person name="Miyauchi S."/>
            <person name="Viragh M."/>
            <person name="Kuo A."/>
            <person name="Thoen E."/>
            <person name="Andreopoulos B."/>
            <person name="Lu D."/>
            <person name="Skrede I."/>
            <person name="Drula E."/>
            <person name="Henrissat B."/>
            <person name="Morin E."/>
            <person name="Kohler A."/>
            <person name="Barry K."/>
            <person name="LaButti K."/>
            <person name="Morin E."/>
            <person name="Salamov A."/>
            <person name="Lipzen A."/>
            <person name="Mereny Z."/>
            <person name="Hegedus B."/>
            <person name="Baldrian P."/>
            <person name="Stursova M."/>
            <person name="Weitz H."/>
            <person name="Taylor A."/>
            <person name="Grigoriev I.V."/>
            <person name="Nagy L.G."/>
            <person name="Martin F."/>
            <person name="Kauserud H."/>
        </authorList>
    </citation>
    <scope>NUCLEOTIDE SEQUENCE</scope>
    <source>
        <strain evidence="2">CBHHK067</strain>
    </source>
</reference>